<proteinExistence type="predicted"/>
<keyword evidence="2" id="KW-0732">Signal</keyword>
<gene>
    <name evidence="3" type="ORF">HINF_LOCUS5156</name>
    <name evidence="4" type="ORF">HINF_LOCUS57791</name>
</gene>
<evidence type="ECO:0000313" key="3">
    <source>
        <dbReference type="EMBL" id="CAI9917511.1"/>
    </source>
</evidence>
<sequence>MHLYKDGLLTVLSVLLWSEQLFGTQILLQVFHSAPQSNVSSRTLMVIVHNIALRTSTYHLQKRNSSAQLYEARKMPLYSKASAHGTTLSNTFYIPTECLQWIQKISHFQKIRNNIKNKQGDRRPRENQMLAGKLLAQDQTNLNQRQREGKLDSRQFSSILQL</sequence>
<evidence type="ECO:0000256" key="2">
    <source>
        <dbReference type="SAM" id="SignalP"/>
    </source>
</evidence>
<dbReference type="Proteomes" id="UP001642409">
    <property type="component" value="Unassembled WGS sequence"/>
</dbReference>
<protein>
    <submittedName>
        <fullName evidence="4">Hypothetical_protein</fullName>
    </submittedName>
</protein>
<keyword evidence="5" id="KW-1185">Reference proteome</keyword>
<organism evidence="3">
    <name type="scientific">Hexamita inflata</name>
    <dbReference type="NCBI Taxonomy" id="28002"/>
    <lineage>
        <taxon>Eukaryota</taxon>
        <taxon>Metamonada</taxon>
        <taxon>Diplomonadida</taxon>
        <taxon>Hexamitidae</taxon>
        <taxon>Hexamitinae</taxon>
        <taxon>Hexamita</taxon>
    </lineage>
</organism>
<evidence type="ECO:0000313" key="4">
    <source>
        <dbReference type="EMBL" id="CAL6076645.1"/>
    </source>
</evidence>
<feature type="signal peptide" evidence="2">
    <location>
        <begin position="1"/>
        <end position="23"/>
    </location>
</feature>
<feature type="region of interest" description="Disordered" evidence="1">
    <location>
        <begin position="134"/>
        <end position="162"/>
    </location>
</feature>
<dbReference type="EMBL" id="CAXDID020000320">
    <property type="protein sequence ID" value="CAL6076645.1"/>
    <property type="molecule type" value="Genomic_DNA"/>
</dbReference>
<evidence type="ECO:0000313" key="5">
    <source>
        <dbReference type="Proteomes" id="UP001642409"/>
    </source>
</evidence>
<comment type="caution">
    <text evidence="3">The sequence shown here is derived from an EMBL/GenBank/DDBJ whole genome shotgun (WGS) entry which is preliminary data.</text>
</comment>
<name>A0AA86NDT2_9EUKA</name>
<reference evidence="4 5" key="2">
    <citation type="submission" date="2024-07" db="EMBL/GenBank/DDBJ databases">
        <authorList>
            <person name="Akdeniz Z."/>
        </authorList>
    </citation>
    <scope>NUCLEOTIDE SEQUENCE [LARGE SCALE GENOMIC DNA]</scope>
</reference>
<reference evidence="3" key="1">
    <citation type="submission" date="2023-06" db="EMBL/GenBank/DDBJ databases">
        <authorList>
            <person name="Kurt Z."/>
        </authorList>
    </citation>
    <scope>NUCLEOTIDE SEQUENCE</scope>
</reference>
<dbReference type="AlphaFoldDB" id="A0AA86NDT2"/>
<accession>A0AA86NDT2</accession>
<dbReference type="EMBL" id="CATOUU010000132">
    <property type="protein sequence ID" value="CAI9917511.1"/>
    <property type="molecule type" value="Genomic_DNA"/>
</dbReference>
<feature type="chain" id="PRO_5041649923" evidence="2">
    <location>
        <begin position="24"/>
        <end position="162"/>
    </location>
</feature>
<evidence type="ECO:0000256" key="1">
    <source>
        <dbReference type="SAM" id="MobiDB-lite"/>
    </source>
</evidence>